<feature type="region of interest" description="Disordered" evidence="1">
    <location>
        <begin position="1"/>
        <end position="21"/>
    </location>
</feature>
<evidence type="ECO:0000259" key="2">
    <source>
        <dbReference type="Pfam" id="PF13581"/>
    </source>
</evidence>
<dbReference type="CDD" id="cd16936">
    <property type="entry name" value="HATPase_RsbW-like"/>
    <property type="match status" value="1"/>
</dbReference>
<feature type="domain" description="Histidine kinase/HSP90-like ATPase" evidence="2">
    <location>
        <begin position="544"/>
        <end position="706"/>
    </location>
</feature>
<evidence type="ECO:0000313" key="3">
    <source>
        <dbReference type="EMBL" id="KKJ00374.1"/>
    </source>
</evidence>
<dbReference type="RefSeq" id="WP_017711780.1">
    <property type="nucleotide sequence ID" value="NZ_KB235933.1"/>
</dbReference>
<protein>
    <recommendedName>
        <fullName evidence="2">Histidine kinase/HSP90-like ATPase domain-containing protein</fullName>
    </recommendedName>
</protein>
<feature type="region of interest" description="Disordered" evidence="1">
    <location>
        <begin position="54"/>
        <end position="91"/>
    </location>
</feature>
<sequence>MVPVFDSTDSSDFTAGLSHADESDLGRSQAIETLTHHLLAGIVAAVLECCGQGGDTDHRSGQQQAQTLGYTGPDHPDEARATAPQVPPSSSVAGNLGADLLTLVSLAQVNWGGQGPQSSAPSDASAQPPALVTPRAVQEALVSHLWRGLHPTSQGFTSLVCSWAGAARLLLPGYRVQILGQQRLPEPLGQSLCFTWDPQLRLITAAIVVPEAVPLGETWAKFRAAALARGSGGGEPQGGSGRDLWLVGTAWPTGELLFPGGKSPPSLVAVQPQDFRGQVLEPLQALNNFSRDRLWEQRVQIKPSGQILRRVVYQPHGSEPRAALVVLTNVSPQVASGHQVVQLARWASQSQGLLAPLTAALVHGYGVGRSDPPSSAPEPQFLLALSLLAHNLLATVTTLLQAAQLPPRRSPSVSRSRWYHRFYNSRWVSFCRRYILKRLPSSPGAAPAPAPQPLSGGSLNLAQLVAVMQGTGLDLGCDRDSLDRTLGAGLNLPWAEWATAAIAQLQAKATAETTAETTGDRPSLDPHATAAAISPWHHLRVETNLYALGSIFQNFDAARYHCPGETLWPQCQLALAEAFSNAVRYAHQGYPVTTPIDLEVVVVMQTIEIRIWDYGYPFNLWNNLGRRGLPLAIAPWPFHGLGRRLVAVFQAGIRAIDRQIPAPFKTWLSRYLPVPVGGRGLLLMQEIADYLDYIPQADGRNCLLIIKYWP</sequence>
<dbReference type="OrthoDB" id="424943at2"/>
<name>A0A0M2Q0B0_PROHO</name>
<comment type="caution">
    <text evidence="3">The sequence shown here is derived from an EMBL/GenBank/DDBJ whole genome shotgun (WGS) entry which is preliminary data.</text>
</comment>
<dbReference type="InterPro" id="IPR003594">
    <property type="entry name" value="HATPase_dom"/>
</dbReference>
<dbReference type="Proteomes" id="UP000034681">
    <property type="component" value="Unassembled WGS sequence"/>
</dbReference>
<accession>A0A0M2Q0B0</accession>
<dbReference type="Gene3D" id="3.30.565.10">
    <property type="entry name" value="Histidine kinase-like ATPase, C-terminal domain"/>
    <property type="match status" value="1"/>
</dbReference>
<keyword evidence="4" id="KW-1185">Reference proteome</keyword>
<dbReference type="InterPro" id="IPR036890">
    <property type="entry name" value="HATPase_C_sf"/>
</dbReference>
<dbReference type="eggNOG" id="COG2172">
    <property type="taxonomic scope" value="Bacteria"/>
</dbReference>
<dbReference type="Pfam" id="PF13581">
    <property type="entry name" value="HATPase_c_2"/>
    <property type="match status" value="1"/>
</dbReference>
<dbReference type="STRING" id="317619.GCA_000332315_01198"/>
<organism evidence="3 4">
    <name type="scientific">Prochlorothrix hollandica PCC 9006 = CALU 1027</name>
    <dbReference type="NCBI Taxonomy" id="317619"/>
    <lineage>
        <taxon>Bacteria</taxon>
        <taxon>Bacillati</taxon>
        <taxon>Cyanobacteriota</taxon>
        <taxon>Cyanophyceae</taxon>
        <taxon>Prochlorotrichales</taxon>
        <taxon>Prochlorotrichaceae</taxon>
        <taxon>Prochlorothrix</taxon>
    </lineage>
</organism>
<evidence type="ECO:0000313" key="4">
    <source>
        <dbReference type="Proteomes" id="UP000034681"/>
    </source>
</evidence>
<dbReference type="AlphaFoldDB" id="A0A0M2Q0B0"/>
<reference evidence="3" key="1">
    <citation type="submission" date="2012-04" db="EMBL/GenBank/DDBJ databases">
        <authorList>
            <person name="Borisov I.G."/>
            <person name="Ivanikova N.V."/>
            <person name="Pinevich A.V."/>
        </authorList>
    </citation>
    <scope>NUCLEOTIDE SEQUENCE</scope>
    <source>
        <strain evidence="3">CALU 1027</strain>
    </source>
</reference>
<evidence type="ECO:0000256" key="1">
    <source>
        <dbReference type="SAM" id="MobiDB-lite"/>
    </source>
</evidence>
<proteinExistence type="predicted"/>
<gene>
    <name evidence="3" type="ORF">PROH_12050</name>
</gene>
<dbReference type="EMBL" id="AJTX02000004">
    <property type="protein sequence ID" value="KKJ00374.1"/>
    <property type="molecule type" value="Genomic_DNA"/>
</dbReference>